<dbReference type="InterPro" id="IPR007648">
    <property type="entry name" value="ATPase_inhibitor_mt"/>
</dbReference>
<gene>
    <name evidence="7" type="ORF">BS47DRAFT_206059</name>
</gene>
<keyword evidence="3" id="KW-0496">Mitochondrion</keyword>
<comment type="subcellular location">
    <subcellularLocation>
        <location evidence="1">Mitochondrion</location>
    </subcellularLocation>
</comment>
<evidence type="ECO:0000313" key="8">
    <source>
        <dbReference type="Proteomes" id="UP000886523"/>
    </source>
</evidence>
<dbReference type="AlphaFoldDB" id="A0A9P6AMX6"/>
<dbReference type="Pfam" id="PF04568">
    <property type="entry name" value="IATP"/>
    <property type="match status" value="1"/>
</dbReference>
<proteinExistence type="inferred from homology"/>
<dbReference type="GO" id="GO:0042030">
    <property type="term" value="F:ATPase inhibitor activity"/>
    <property type="evidence" value="ECO:0007669"/>
    <property type="project" value="InterPro"/>
</dbReference>
<organism evidence="7 8">
    <name type="scientific">Hydnum rufescens UP504</name>
    <dbReference type="NCBI Taxonomy" id="1448309"/>
    <lineage>
        <taxon>Eukaryota</taxon>
        <taxon>Fungi</taxon>
        <taxon>Dikarya</taxon>
        <taxon>Basidiomycota</taxon>
        <taxon>Agaricomycotina</taxon>
        <taxon>Agaricomycetes</taxon>
        <taxon>Cantharellales</taxon>
        <taxon>Hydnaceae</taxon>
        <taxon>Hydnum</taxon>
    </lineage>
</organism>
<evidence type="ECO:0000256" key="1">
    <source>
        <dbReference type="ARBA" id="ARBA00004173"/>
    </source>
</evidence>
<comment type="similarity">
    <text evidence="2 4">Belongs to the ATPase inhibitor family.</text>
</comment>
<keyword evidence="8" id="KW-1185">Reference proteome</keyword>
<reference evidence="7" key="1">
    <citation type="journal article" date="2020" name="Nat. Commun.">
        <title>Large-scale genome sequencing of mycorrhizal fungi provides insights into the early evolution of symbiotic traits.</title>
        <authorList>
            <person name="Miyauchi S."/>
            <person name="Kiss E."/>
            <person name="Kuo A."/>
            <person name="Drula E."/>
            <person name="Kohler A."/>
            <person name="Sanchez-Garcia M."/>
            <person name="Morin E."/>
            <person name="Andreopoulos B."/>
            <person name="Barry K.W."/>
            <person name="Bonito G."/>
            <person name="Buee M."/>
            <person name="Carver A."/>
            <person name="Chen C."/>
            <person name="Cichocki N."/>
            <person name="Clum A."/>
            <person name="Culley D."/>
            <person name="Crous P.W."/>
            <person name="Fauchery L."/>
            <person name="Girlanda M."/>
            <person name="Hayes R.D."/>
            <person name="Keri Z."/>
            <person name="LaButti K."/>
            <person name="Lipzen A."/>
            <person name="Lombard V."/>
            <person name="Magnuson J."/>
            <person name="Maillard F."/>
            <person name="Murat C."/>
            <person name="Nolan M."/>
            <person name="Ohm R.A."/>
            <person name="Pangilinan J."/>
            <person name="Pereira M.F."/>
            <person name="Perotto S."/>
            <person name="Peter M."/>
            <person name="Pfister S."/>
            <person name="Riley R."/>
            <person name="Sitrit Y."/>
            <person name="Stielow J.B."/>
            <person name="Szollosi G."/>
            <person name="Zifcakova L."/>
            <person name="Stursova M."/>
            <person name="Spatafora J.W."/>
            <person name="Tedersoo L."/>
            <person name="Vaario L.M."/>
            <person name="Yamada A."/>
            <person name="Yan M."/>
            <person name="Wang P."/>
            <person name="Xu J."/>
            <person name="Bruns T."/>
            <person name="Baldrian P."/>
            <person name="Vilgalys R."/>
            <person name="Dunand C."/>
            <person name="Henrissat B."/>
            <person name="Grigoriev I.V."/>
            <person name="Hibbett D."/>
            <person name="Nagy L.G."/>
            <person name="Martin F.M."/>
        </authorList>
    </citation>
    <scope>NUCLEOTIDE SEQUENCE</scope>
    <source>
        <strain evidence="7">UP504</strain>
    </source>
</reference>
<evidence type="ECO:0000256" key="5">
    <source>
        <dbReference type="SAM" id="Coils"/>
    </source>
</evidence>
<evidence type="ECO:0000256" key="3">
    <source>
        <dbReference type="ARBA" id="ARBA00023128"/>
    </source>
</evidence>
<evidence type="ECO:0000256" key="2">
    <source>
        <dbReference type="ARBA" id="ARBA00010901"/>
    </source>
</evidence>
<keyword evidence="5" id="KW-0175">Coiled coil</keyword>
<dbReference type="EMBL" id="MU129050">
    <property type="protein sequence ID" value="KAF9508790.1"/>
    <property type="molecule type" value="Genomic_DNA"/>
</dbReference>
<dbReference type="Proteomes" id="UP000886523">
    <property type="component" value="Unassembled WGS sequence"/>
</dbReference>
<evidence type="ECO:0000313" key="7">
    <source>
        <dbReference type="EMBL" id="KAF9508790.1"/>
    </source>
</evidence>
<dbReference type="GO" id="GO:0005739">
    <property type="term" value="C:mitochondrion"/>
    <property type="evidence" value="ECO:0007669"/>
    <property type="project" value="UniProtKB-SubCell"/>
</dbReference>
<protein>
    <recommendedName>
        <fullName evidence="4">ATPase inhibitor, mitochondrial</fullName>
    </recommendedName>
</protein>
<comment type="caution">
    <text evidence="7">The sequence shown here is derived from an EMBL/GenBank/DDBJ whole genome shotgun (WGS) entry which is preliminary data.</text>
</comment>
<feature type="region of interest" description="Disordered" evidence="6">
    <location>
        <begin position="28"/>
        <end position="48"/>
    </location>
</feature>
<sequence length="85" mass="9586">MLQRIFASPLSVLPRRIAAVGSVRYIETGTGRGSQSKSFSQKEKAHEDQYIREKEKAKLEALRESVAKQQAELAELEKKVNGQKK</sequence>
<feature type="coiled-coil region" evidence="5">
    <location>
        <begin position="52"/>
        <end position="79"/>
    </location>
</feature>
<accession>A0A9P6AMX6</accession>
<evidence type="ECO:0000256" key="4">
    <source>
        <dbReference type="RuleBase" id="RU368087"/>
    </source>
</evidence>
<comment type="function">
    <text evidence="4">Inhibits the enzyme activity of ATPase.</text>
</comment>
<dbReference type="Gene3D" id="1.20.5.500">
    <property type="entry name" value="Single helix bin"/>
    <property type="match status" value="1"/>
</dbReference>
<name>A0A9P6AMX6_9AGAM</name>
<dbReference type="OrthoDB" id="5532350at2759"/>
<evidence type="ECO:0000256" key="6">
    <source>
        <dbReference type="SAM" id="MobiDB-lite"/>
    </source>
</evidence>